<gene>
    <name evidence="1" type="ORF">ITJ86_05970</name>
</gene>
<protein>
    <submittedName>
        <fullName evidence="1">PD40 domain-containing protein</fullName>
    </submittedName>
</protein>
<name>A0ABS0EG57_9FLAO</name>
<dbReference type="Proteomes" id="UP000611215">
    <property type="component" value="Unassembled WGS sequence"/>
</dbReference>
<organism evidence="1 2">
    <name type="scientific">Winogradskyella marina</name>
    <dbReference type="NCBI Taxonomy" id="2785530"/>
    <lineage>
        <taxon>Bacteria</taxon>
        <taxon>Pseudomonadati</taxon>
        <taxon>Bacteroidota</taxon>
        <taxon>Flavobacteriia</taxon>
        <taxon>Flavobacteriales</taxon>
        <taxon>Flavobacteriaceae</taxon>
        <taxon>Winogradskyella</taxon>
    </lineage>
</organism>
<evidence type="ECO:0000313" key="2">
    <source>
        <dbReference type="Proteomes" id="UP000611215"/>
    </source>
</evidence>
<dbReference type="InterPro" id="IPR011659">
    <property type="entry name" value="WD40"/>
</dbReference>
<dbReference type="InterPro" id="IPR011042">
    <property type="entry name" value="6-blade_b-propeller_TolB-like"/>
</dbReference>
<dbReference type="CDD" id="cd15482">
    <property type="entry name" value="Sialidase_non-viral"/>
    <property type="match status" value="1"/>
</dbReference>
<sequence>MKNLATLILSVLLINCQNNTKQEKENSIDIHTTADSLTLFGENVISTPLYQRDLAISPQGNELIYTLGDYKQNKRCLVVINRENDNWKQAEILNFSGKHQDIEPFYTNNGNRLYFASNRPIYNDKSRDDYNIWYSDRINDSWSDPIALDSIINSRNDEFFPSLSNNGNLYFTATRDNGIGKEDIFISEFIDGEFQSPKPLPTEINTLSFEFNAYINPEENLIIFSSFGRSDGYGGGDLYISRKDKSGKWTKSKNLGELINSDKLDYCPFVDWKSRNLYFTSERKTLNNKKIENVGELIEFSNSPLNGFGNIYKIGFDKLE</sequence>
<dbReference type="RefSeq" id="WP_195870706.1">
    <property type="nucleotide sequence ID" value="NZ_JADOET010000003.1"/>
</dbReference>
<proteinExistence type="predicted"/>
<dbReference type="Gene3D" id="2.120.10.30">
    <property type="entry name" value="TolB, C-terminal domain"/>
    <property type="match status" value="1"/>
</dbReference>
<comment type="caution">
    <text evidence="1">The sequence shown here is derived from an EMBL/GenBank/DDBJ whole genome shotgun (WGS) entry which is preliminary data.</text>
</comment>
<reference evidence="1 2" key="1">
    <citation type="submission" date="2020-11" db="EMBL/GenBank/DDBJ databases">
        <title>Winogradskyella marina sp. nov., isolated from marine sediment.</title>
        <authorList>
            <person name="Bo J."/>
            <person name="Wang S."/>
            <person name="Song X."/>
            <person name="Du Z."/>
        </authorList>
    </citation>
    <scope>NUCLEOTIDE SEQUENCE [LARGE SCALE GENOMIC DNA]</scope>
    <source>
        <strain evidence="1 2">F6397</strain>
    </source>
</reference>
<dbReference type="Pfam" id="PF07676">
    <property type="entry name" value="PD40"/>
    <property type="match status" value="3"/>
</dbReference>
<keyword evidence="2" id="KW-1185">Reference proteome</keyword>
<dbReference type="EMBL" id="JADOET010000003">
    <property type="protein sequence ID" value="MBF8149434.1"/>
    <property type="molecule type" value="Genomic_DNA"/>
</dbReference>
<accession>A0ABS0EG57</accession>
<dbReference type="SUPFAM" id="SSF82171">
    <property type="entry name" value="DPP6 N-terminal domain-like"/>
    <property type="match status" value="1"/>
</dbReference>
<evidence type="ECO:0000313" key="1">
    <source>
        <dbReference type="EMBL" id="MBF8149434.1"/>
    </source>
</evidence>